<reference evidence="1" key="1">
    <citation type="submission" date="2014-05" db="EMBL/GenBank/DDBJ databases">
        <authorList>
            <person name="Chronopoulou M."/>
        </authorList>
    </citation>
    <scope>NUCLEOTIDE SEQUENCE</scope>
    <source>
        <tissue evidence="1">Whole organism</tissue>
    </source>
</reference>
<organism evidence="1">
    <name type="scientific">Lepeophtheirus salmonis</name>
    <name type="common">Salmon louse</name>
    <name type="synonym">Caligus salmonis</name>
    <dbReference type="NCBI Taxonomy" id="72036"/>
    <lineage>
        <taxon>Eukaryota</taxon>
        <taxon>Metazoa</taxon>
        <taxon>Ecdysozoa</taxon>
        <taxon>Arthropoda</taxon>
        <taxon>Crustacea</taxon>
        <taxon>Multicrustacea</taxon>
        <taxon>Hexanauplia</taxon>
        <taxon>Copepoda</taxon>
        <taxon>Siphonostomatoida</taxon>
        <taxon>Caligidae</taxon>
        <taxon>Lepeophtheirus</taxon>
    </lineage>
</organism>
<dbReference type="AlphaFoldDB" id="A0A0K2U9T9"/>
<proteinExistence type="predicted"/>
<name>A0A0K2U9T9_LEPSM</name>
<protein>
    <submittedName>
        <fullName evidence="1">Uncharacterized protein</fullName>
    </submittedName>
</protein>
<dbReference type="EMBL" id="HACA01017633">
    <property type="protein sequence ID" value="CDW34994.1"/>
    <property type="molecule type" value="Transcribed_RNA"/>
</dbReference>
<sequence length="26" mass="3042">MKRYDSPAPPLQNILHIVGVFFGFFF</sequence>
<accession>A0A0K2U9T9</accession>
<evidence type="ECO:0000313" key="1">
    <source>
        <dbReference type="EMBL" id="CDW34994.1"/>
    </source>
</evidence>